<comment type="similarity">
    <text evidence="1">Belongs to the TRAFAC class TrmE-Era-EngA-EngB-Septin-like GTPase superfamily. Septin GTPase family.</text>
</comment>
<name>E9GQE3_DAPPU</name>
<dbReference type="CDD" id="cd00882">
    <property type="entry name" value="Ras_like_GTPase"/>
    <property type="match status" value="1"/>
</dbReference>
<evidence type="ECO:0000313" key="3">
    <source>
        <dbReference type="EMBL" id="EFX78354.1"/>
    </source>
</evidence>
<dbReference type="GO" id="GO:0008104">
    <property type="term" value="P:intracellular protein localization"/>
    <property type="evidence" value="ECO:0000318"/>
    <property type="project" value="GO_Central"/>
</dbReference>
<dbReference type="GO" id="GO:0061640">
    <property type="term" value="P:cytoskeleton-dependent cytokinesis"/>
    <property type="evidence" value="ECO:0000318"/>
    <property type="project" value="GO_Central"/>
</dbReference>
<evidence type="ECO:0000313" key="4">
    <source>
        <dbReference type="Proteomes" id="UP000000305"/>
    </source>
</evidence>
<gene>
    <name evidence="3" type="ORF">DAPPUDRAFT_105338</name>
</gene>
<dbReference type="GO" id="GO:0060090">
    <property type="term" value="F:molecular adaptor activity"/>
    <property type="evidence" value="ECO:0000318"/>
    <property type="project" value="GO_Central"/>
</dbReference>
<dbReference type="OrthoDB" id="2386367at2759"/>
<protein>
    <recommendedName>
        <fullName evidence="2">Septin-type G domain-containing protein</fullName>
    </recommendedName>
</protein>
<keyword evidence="1" id="KW-0342">GTP-binding</keyword>
<dbReference type="PANTHER" id="PTHR32046:SF14">
    <property type="match status" value="1"/>
</dbReference>
<feature type="domain" description="Septin-type G" evidence="2">
    <location>
        <begin position="99"/>
        <end position="180"/>
    </location>
</feature>
<dbReference type="FunFam" id="3.40.50.300:FF:002049">
    <property type="entry name" value="Si:ch73-170d6.2"/>
    <property type="match status" value="1"/>
</dbReference>
<dbReference type="InterPro" id="IPR027417">
    <property type="entry name" value="P-loop_NTPase"/>
</dbReference>
<dbReference type="GO" id="GO:0031105">
    <property type="term" value="C:septin complex"/>
    <property type="evidence" value="ECO:0000318"/>
    <property type="project" value="GO_Central"/>
</dbReference>
<evidence type="ECO:0000259" key="2">
    <source>
        <dbReference type="Pfam" id="PF00735"/>
    </source>
</evidence>
<keyword evidence="1" id="KW-0547">Nucleotide-binding</keyword>
<dbReference type="GO" id="GO:0005525">
    <property type="term" value="F:GTP binding"/>
    <property type="evidence" value="ECO:0007669"/>
    <property type="project" value="UniProtKB-KW"/>
</dbReference>
<dbReference type="Proteomes" id="UP000000305">
    <property type="component" value="Unassembled WGS sequence"/>
</dbReference>
<dbReference type="GO" id="GO:0032153">
    <property type="term" value="C:cell division site"/>
    <property type="evidence" value="ECO:0000318"/>
    <property type="project" value="GO_Central"/>
</dbReference>
<organism evidence="3 4">
    <name type="scientific">Daphnia pulex</name>
    <name type="common">Water flea</name>
    <dbReference type="NCBI Taxonomy" id="6669"/>
    <lineage>
        <taxon>Eukaryota</taxon>
        <taxon>Metazoa</taxon>
        <taxon>Ecdysozoa</taxon>
        <taxon>Arthropoda</taxon>
        <taxon>Crustacea</taxon>
        <taxon>Branchiopoda</taxon>
        <taxon>Diplostraca</taxon>
        <taxon>Cladocera</taxon>
        <taxon>Anomopoda</taxon>
        <taxon>Daphniidae</taxon>
        <taxon>Daphnia</taxon>
    </lineage>
</organism>
<dbReference type="HOGENOM" id="CLU_427782_0_0_1"/>
<sequence length="640" mass="70222">MTARSPCRRCELEKERRGFSGMSLYDSQIRANEDHPDPDEQRLAISIAQQCTDVRLENNMKLCKLTLENTSNFSEASARVKRFSFGKPNPALKCQTKKTVLLTGATGSGKTTWINAMVNYVLGVEWDDPFRFILVDEEVRGGSQAHSQTQEVTVYDLHYQDGFRIPFSLTIVDTPGFGDTGGIAREREIISGIEQLFKDDKGIEELEAVGFVVQSPLARLTQSQKYIFSVCGMFSKDVKENIRFLVTFCDGRKPPVLDAIKEAKLACQTDSKGLPCYQKFNNGAIYVNNQDEEDNMSPNEWKNGMTNFKSFFDDLSVMPTKSLQETKEILRMANNDTRMLVQGATARHDAIAKMKCMLTDVDNIRKTLTDLKMEVEKFQQDINISKTVGTATNAVGAGLAIGGCALAFLTGGVSLVLTLGGWAAAATVAGTGLNFGADLADNFWTKGYLKTITILASILQKRFEELEMSLGQYRTIVQWLKQSHGLDENRSAFLLQQLGVNGVNCALALSAKGNVAAFAMAGELYRTIEIAKSVGTLTTTATGGTSYVITKTLSELTAVETAAVKNIFTVARTGATVLGKVLEGSLIALNSGMVVFEIVSLVKSWTNNHPAVIAIDDLSDKLNLLENEIKKMLSIMEEVH</sequence>
<dbReference type="InterPro" id="IPR030379">
    <property type="entry name" value="G_SEPTIN_dom"/>
</dbReference>
<dbReference type="Pfam" id="PF00735">
    <property type="entry name" value="Septin"/>
    <property type="match status" value="1"/>
</dbReference>
<reference evidence="3 4" key="1">
    <citation type="journal article" date="2011" name="Science">
        <title>The ecoresponsive genome of Daphnia pulex.</title>
        <authorList>
            <person name="Colbourne J.K."/>
            <person name="Pfrender M.E."/>
            <person name="Gilbert D."/>
            <person name="Thomas W.K."/>
            <person name="Tucker A."/>
            <person name="Oakley T.H."/>
            <person name="Tokishita S."/>
            <person name="Aerts A."/>
            <person name="Arnold G.J."/>
            <person name="Basu M.K."/>
            <person name="Bauer D.J."/>
            <person name="Caceres C.E."/>
            <person name="Carmel L."/>
            <person name="Casola C."/>
            <person name="Choi J.H."/>
            <person name="Detter J.C."/>
            <person name="Dong Q."/>
            <person name="Dusheyko S."/>
            <person name="Eads B.D."/>
            <person name="Frohlich T."/>
            <person name="Geiler-Samerotte K.A."/>
            <person name="Gerlach D."/>
            <person name="Hatcher P."/>
            <person name="Jogdeo S."/>
            <person name="Krijgsveld J."/>
            <person name="Kriventseva E.V."/>
            <person name="Kultz D."/>
            <person name="Laforsch C."/>
            <person name="Lindquist E."/>
            <person name="Lopez J."/>
            <person name="Manak J.R."/>
            <person name="Muller J."/>
            <person name="Pangilinan J."/>
            <person name="Patwardhan R.P."/>
            <person name="Pitluck S."/>
            <person name="Pritham E.J."/>
            <person name="Rechtsteiner A."/>
            <person name="Rho M."/>
            <person name="Rogozin I.B."/>
            <person name="Sakarya O."/>
            <person name="Salamov A."/>
            <person name="Schaack S."/>
            <person name="Shapiro H."/>
            <person name="Shiga Y."/>
            <person name="Skalitzky C."/>
            <person name="Smith Z."/>
            <person name="Souvorov A."/>
            <person name="Sung W."/>
            <person name="Tang Z."/>
            <person name="Tsuchiya D."/>
            <person name="Tu H."/>
            <person name="Vos H."/>
            <person name="Wang M."/>
            <person name="Wolf Y.I."/>
            <person name="Yamagata H."/>
            <person name="Yamada T."/>
            <person name="Ye Y."/>
            <person name="Shaw J.R."/>
            <person name="Andrews J."/>
            <person name="Crease T.J."/>
            <person name="Tang H."/>
            <person name="Lucas S.M."/>
            <person name="Robertson H.M."/>
            <person name="Bork P."/>
            <person name="Koonin E.V."/>
            <person name="Zdobnov E.M."/>
            <person name="Grigoriev I.V."/>
            <person name="Lynch M."/>
            <person name="Boore J.L."/>
        </authorList>
    </citation>
    <scope>NUCLEOTIDE SEQUENCE [LARGE SCALE GENOMIC DNA]</scope>
</reference>
<accession>E9GQE3</accession>
<dbReference type="eggNOG" id="ENOG502QTS0">
    <property type="taxonomic scope" value="Eukaryota"/>
</dbReference>
<evidence type="ECO:0000256" key="1">
    <source>
        <dbReference type="RuleBase" id="RU004560"/>
    </source>
</evidence>
<dbReference type="GO" id="GO:0005940">
    <property type="term" value="C:septin ring"/>
    <property type="evidence" value="ECO:0000318"/>
    <property type="project" value="GO_Central"/>
</dbReference>
<dbReference type="PhylomeDB" id="E9GQE3"/>
<dbReference type="GO" id="GO:0003924">
    <property type="term" value="F:GTPase activity"/>
    <property type="evidence" value="ECO:0000318"/>
    <property type="project" value="GO_Central"/>
</dbReference>
<dbReference type="InParanoid" id="E9GQE3"/>
<dbReference type="PANTHER" id="PTHR32046">
    <property type="entry name" value="G DOMAIN-CONTAINING PROTEIN"/>
    <property type="match status" value="1"/>
</dbReference>
<dbReference type="GO" id="GO:0015630">
    <property type="term" value="C:microtubule cytoskeleton"/>
    <property type="evidence" value="ECO:0000318"/>
    <property type="project" value="GO_Central"/>
</dbReference>
<proteinExistence type="inferred from homology"/>
<dbReference type="KEGG" id="dpx:DAPPUDRAFT_105338"/>
<dbReference type="Gene3D" id="3.40.50.300">
    <property type="entry name" value="P-loop containing nucleotide triphosphate hydrolases"/>
    <property type="match status" value="1"/>
</dbReference>
<dbReference type="EMBL" id="GL732558">
    <property type="protein sequence ID" value="EFX78354.1"/>
    <property type="molecule type" value="Genomic_DNA"/>
</dbReference>
<dbReference type="AlphaFoldDB" id="E9GQE3"/>
<dbReference type="STRING" id="6669.E9GQE3"/>
<keyword evidence="4" id="KW-1185">Reference proteome</keyword>
<dbReference type="SUPFAM" id="SSF52540">
    <property type="entry name" value="P-loop containing nucleoside triphosphate hydrolases"/>
    <property type="match status" value="1"/>
</dbReference>